<evidence type="ECO:0000256" key="1">
    <source>
        <dbReference type="ARBA" id="ARBA00005384"/>
    </source>
</evidence>
<dbReference type="SMART" id="SM00345">
    <property type="entry name" value="HTH_GNTR"/>
    <property type="match status" value="1"/>
</dbReference>
<keyword evidence="2" id="KW-0663">Pyridoxal phosphate</keyword>
<dbReference type="SUPFAM" id="SSF46785">
    <property type="entry name" value="Winged helix' DNA-binding domain"/>
    <property type="match status" value="1"/>
</dbReference>
<dbReference type="InterPro" id="IPR015424">
    <property type="entry name" value="PyrdxlP-dep_Trfase"/>
</dbReference>
<dbReference type="Proteomes" id="UP000183417">
    <property type="component" value="Unassembled WGS sequence"/>
</dbReference>
<dbReference type="Gene3D" id="1.10.10.10">
    <property type="entry name" value="Winged helix-like DNA-binding domain superfamily/Winged helix DNA-binding domain"/>
    <property type="match status" value="1"/>
</dbReference>
<protein>
    <submittedName>
        <fullName evidence="7">GntR family transcriptional regulator / MocR family aminotransferase</fullName>
    </submittedName>
</protein>
<dbReference type="RefSeq" id="WP_074922990.1">
    <property type="nucleotide sequence ID" value="NZ_CP141274.1"/>
</dbReference>
<sequence>MPAPDLLTSPLLTGAGAPPRQRQLIQRLKQAILAGRLPAGDRLPASRSLAEDLGVSRNTVLIAYEQLAAEGYVVADRQGTCVAAVSTHSTAAAEAAAAPPCAPRTARRLDRIAPTRHALDRSLPLTPGTPALDRFPLPAWRRSQDRALRLPASATLDYGDPAGEPALRQAIAQHLRISRGVRCDASRIIVTEGAQGALDLCVQLLTNPGDHAWLEEPGYRGAKSAFAGGDLCVSTLRVDADGAAIAPGLWDSHPPRLIQITPSHQYPTGAVLSVARRLDLLERARRAGAWIIEDDYDSEFRHQGTPIAAMQGQVPDAPVLYVGTFSKTMFPALRLGFVVLPQALATSAASAVQEMLRGGHRLEQLAMADFMESGQFSRHLGRMRRLYRERQAALREALATQLGVEHEVLGGHGGLHLTVRLPPDLSDRAIVEQARRAGMNPGALSSFALAPLPQDNGLVIGYGNTDAARFGALVRRLGQLAAATALE</sequence>
<keyword evidence="7" id="KW-0808">Transferase</keyword>
<dbReference type="PROSITE" id="PS50949">
    <property type="entry name" value="HTH_GNTR"/>
    <property type="match status" value="1"/>
</dbReference>
<dbReference type="GO" id="GO:0030170">
    <property type="term" value="F:pyridoxal phosphate binding"/>
    <property type="evidence" value="ECO:0007669"/>
    <property type="project" value="InterPro"/>
</dbReference>
<evidence type="ECO:0000256" key="5">
    <source>
        <dbReference type="ARBA" id="ARBA00023163"/>
    </source>
</evidence>
<keyword evidence="7" id="KW-0032">Aminotransferase</keyword>
<dbReference type="PANTHER" id="PTHR46577">
    <property type="entry name" value="HTH-TYPE TRANSCRIPTIONAL REGULATORY PROTEIN GABR"/>
    <property type="match status" value="1"/>
</dbReference>
<dbReference type="GO" id="GO:0003677">
    <property type="term" value="F:DNA binding"/>
    <property type="evidence" value="ECO:0007669"/>
    <property type="project" value="UniProtKB-KW"/>
</dbReference>
<dbReference type="InterPro" id="IPR004839">
    <property type="entry name" value="Aminotransferase_I/II_large"/>
</dbReference>
<keyword evidence="3" id="KW-0805">Transcription regulation</keyword>
<dbReference type="InterPro" id="IPR000524">
    <property type="entry name" value="Tscrpt_reg_HTH_GntR"/>
</dbReference>
<comment type="similarity">
    <text evidence="1">In the C-terminal section; belongs to the class-I pyridoxal-phosphate-dependent aminotransferase family.</text>
</comment>
<dbReference type="GeneID" id="94693505"/>
<dbReference type="CDD" id="cd00609">
    <property type="entry name" value="AAT_like"/>
    <property type="match status" value="1"/>
</dbReference>
<dbReference type="SUPFAM" id="SSF53383">
    <property type="entry name" value="PLP-dependent transferases"/>
    <property type="match status" value="1"/>
</dbReference>
<dbReference type="Pfam" id="PF00155">
    <property type="entry name" value="Aminotran_1_2"/>
    <property type="match status" value="1"/>
</dbReference>
<dbReference type="GO" id="GO:0003700">
    <property type="term" value="F:DNA-binding transcription factor activity"/>
    <property type="evidence" value="ECO:0007669"/>
    <property type="project" value="InterPro"/>
</dbReference>
<dbReference type="EMBL" id="FNPE01000015">
    <property type="protein sequence ID" value="SDZ23700.1"/>
    <property type="molecule type" value="Genomic_DNA"/>
</dbReference>
<gene>
    <name evidence="7" type="ORF">SAMN05421547_11586</name>
</gene>
<dbReference type="InterPro" id="IPR036388">
    <property type="entry name" value="WH-like_DNA-bd_sf"/>
</dbReference>
<dbReference type="AlphaFoldDB" id="A0A1H3RDJ8"/>
<organism evidence="7 8">
    <name type="scientific">Delftia lacustris</name>
    <dbReference type="NCBI Taxonomy" id="558537"/>
    <lineage>
        <taxon>Bacteria</taxon>
        <taxon>Pseudomonadati</taxon>
        <taxon>Pseudomonadota</taxon>
        <taxon>Betaproteobacteria</taxon>
        <taxon>Burkholderiales</taxon>
        <taxon>Comamonadaceae</taxon>
        <taxon>Delftia</taxon>
    </lineage>
</organism>
<accession>A0A1H3RDJ8</accession>
<dbReference type="InterPro" id="IPR051446">
    <property type="entry name" value="HTH_trans_reg/aminotransferase"/>
</dbReference>
<evidence type="ECO:0000313" key="7">
    <source>
        <dbReference type="EMBL" id="SDZ23700.1"/>
    </source>
</evidence>
<feature type="domain" description="HTH gntR-type" evidence="6">
    <location>
        <begin position="18"/>
        <end position="85"/>
    </location>
</feature>
<dbReference type="PRINTS" id="PR00035">
    <property type="entry name" value="HTHGNTR"/>
</dbReference>
<evidence type="ECO:0000313" key="8">
    <source>
        <dbReference type="Proteomes" id="UP000183417"/>
    </source>
</evidence>
<dbReference type="Gene3D" id="3.40.640.10">
    <property type="entry name" value="Type I PLP-dependent aspartate aminotransferase-like (Major domain)"/>
    <property type="match status" value="1"/>
</dbReference>
<evidence type="ECO:0000256" key="3">
    <source>
        <dbReference type="ARBA" id="ARBA00023015"/>
    </source>
</evidence>
<dbReference type="PANTHER" id="PTHR46577:SF1">
    <property type="entry name" value="HTH-TYPE TRANSCRIPTIONAL REGULATORY PROTEIN GABR"/>
    <property type="match status" value="1"/>
</dbReference>
<evidence type="ECO:0000256" key="4">
    <source>
        <dbReference type="ARBA" id="ARBA00023125"/>
    </source>
</evidence>
<reference evidence="7 8" key="1">
    <citation type="submission" date="2016-10" db="EMBL/GenBank/DDBJ databases">
        <authorList>
            <person name="de Groot N.N."/>
        </authorList>
    </citation>
    <scope>NUCLEOTIDE SEQUENCE [LARGE SCALE GENOMIC DNA]</scope>
    <source>
        <strain evidence="7 8">LMG 24775</strain>
    </source>
</reference>
<dbReference type="CDD" id="cd07377">
    <property type="entry name" value="WHTH_GntR"/>
    <property type="match status" value="1"/>
</dbReference>
<dbReference type="InterPro" id="IPR015421">
    <property type="entry name" value="PyrdxlP-dep_Trfase_major"/>
</dbReference>
<dbReference type="InterPro" id="IPR036390">
    <property type="entry name" value="WH_DNA-bd_sf"/>
</dbReference>
<dbReference type="GO" id="GO:0008483">
    <property type="term" value="F:transaminase activity"/>
    <property type="evidence" value="ECO:0007669"/>
    <property type="project" value="UniProtKB-KW"/>
</dbReference>
<evidence type="ECO:0000259" key="6">
    <source>
        <dbReference type="PROSITE" id="PS50949"/>
    </source>
</evidence>
<keyword evidence="4" id="KW-0238">DNA-binding</keyword>
<proteinExistence type="inferred from homology"/>
<keyword evidence="5" id="KW-0804">Transcription</keyword>
<name>A0A1H3RDJ8_9BURK</name>
<dbReference type="Pfam" id="PF00392">
    <property type="entry name" value="GntR"/>
    <property type="match status" value="1"/>
</dbReference>
<evidence type="ECO:0000256" key="2">
    <source>
        <dbReference type="ARBA" id="ARBA00022898"/>
    </source>
</evidence>